<evidence type="ECO:0000256" key="4">
    <source>
        <dbReference type="ARBA" id="ARBA00022737"/>
    </source>
</evidence>
<dbReference type="InterPro" id="IPR011989">
    <property type="entry name" value="ARM-like"/>
</dbReference>
<evidence type="ECO:0000256" key="2">
    <source>
        <dbReference type="ARBA" id="ARBA00022490"/>
    </source>
</evidence>
<dbReference type="InterPro" id="IPR015943">
    <property type="entry name" value="WD40/YVTN_repeat-like_dom_sf"/>
</dbReference>
<reference evidence="9" key="1">
    <citation type="submission" date="2022-08" db="EMBL/GenBank/DDBJ databases">
        <title>Novel sulfate-reducing endosymbionts in the free-living metamonad Anaeramoeba.</title>
        <authorList>
            <person name="Jerlstrom-Hultqvist J."/>
            <person name="Cepicka I."/>
            <person name="Gallot-Lavallee L."/>
            <person name="Salas-Leiva D."/>
            <person name="Curtis B.A."/>
            <person name="Zahonova K."/>
            <person name="Pipaliya S."/>
            <person name="Dacks J."/>
            <person name="Roger A.J."/>
        </authorList>
    </citation>
    <scope>NUCLEOTIDE SEQUENCE</scope>
    <source>
        <strain evidence="9">Schooner1</strain>
    </source>
</reference>
<keyword evidence="10" id="KW-1185">Reference proteome</keyword>
<dbReference type="Gene3D" id="1.25.10.10">
    <property type="entry name" value="Leucine-rich Repeat Variant"/>
    <property type="match status" value="1"/>
</dbReference>
<feature type="domain" description="PFU" evidence="7">
    <location>
        <begin position="334"/>
        <end position="433"/>
    </location>
</feature>
<dbReference type="Pfam" id="PF00400">
    <property type="entry name" value="WD40"/>
    <property type="match status" value="2"/>
</dbReference>
<evidence type="ECO:0000256" key="5">
    <source>
        <dbReference type="PROSITE-ProRule" id="PRU00221"/>
    </source>
</evidence>
<comment type="subcellular location">
    <subcellularLocation>
        <location evidence="1">Cytoplasm</location>
    </subcellularLocation>
</comment>
<dbReference type="PANTHER" id="PTHR19849:SF0">
    <property type="entry name" value="PHOSPHOLIPASE A-2-ACTIVATING PROTEIN"/>
    <property type="match status" value="1"/>
</dbReference>
<evidence type="ECO:0000256" key="3">
    <source>
        <dbReference type="ARBA" id="ARBA00022574"/>
    </source>
</evidence>
<feature type="repeat" description="WD" evidence="5">
    <location>
        <begin position="57"/>
        <end position="97"/>
    </location>
</feature>
<sequence length="765" mass="88279">MNIQHKYHISSILKTKRSDLSHLESSQDGTFFVACFGNYLEFWLRLEGNDFYQDKCFKAHESEITYLKISPQNRIISCGRDKVINIWTIHSNDPEKILIGHLDFPTCCDSNSEGNLLSGSNDGEVLEWDLAKGTKSTFCKISTPIENLIYLSNGDVLLLGKDGKFYLVDSSKEVSSYKVNPMSISVAPGGKYGFFSMTKKQITVWKNDCTSILKSIEMEEEEIKKDSLLKFQEIGSTIGGITEFYSIQSDNKLKIYKYGKLVDFVEHSKPIEGFTPIKNFDGKTYDLIVYSNNVFLLYTVDHKKFLDNTLCQYQTSGISEPLVIYNLGEKQAWVLFYNNNKWRNIGKVFHVEKEKQVQKKKKFLNGIAYDHVFELEMSDSGIIHRIGINEIDNPFIVARKFLEKNRFNMKYLDRISHFLHQQLSLRSSSSTSISPLSSFTGGYTTKTSNSQSNTVQSGKTFPYKRPLCLKVVNSKRLIEAIFDDLEEAIKKEQQQQQQQQQQQTKRGKGHMLSDKEKDIIQKFGIQLKNKNILQNSKPIPKVYLQCLQKILIRTQREYIFPFLDLLRVMLLNTFVAEYYSELFSQDIDILNLSIMSCGEINEKTPIPLKVTIMRIFANLYVNTKYKNILSFHLSTAINYTKKMISENNNSIRLATATFLLNLSTQHRIVNKSGLSGQPLQSEIHFKMDILNLIIEFISFELTRNNKKNEEITFRAVTALGNYLFDQTLFEKASDVKKITLNVLKKWRNSSKISKVIREIIEFSRL</sequence>
<dbReference type="Gene3D" id="3.10.20.870">
    <property type="entry name" value="PFU (PLAA family ubiquitin binding), C-terminal domain"/>
    <property type="match status" value="1"/>
</dbReference>
<dbReference type="Proteomes" id="UP001150062">
    <property type="component" value="Unassembled WGS sequence"/>
</dbReference>
<dbReference type="SUPFAM" id="SSF50978">
    <property type="entry name" value="WD40 repeat-like"/>
    <property type="match status" value="1"/>
</dbReference>
<keyword evidence="3 5" id="KW-0853">WD repeat</keyword>
<dbReference type="EMBL" id="JAOAOG010000271">
    <property type="protein sequence ID" value="KAJ6234322.1"/>
    <property type="molecule type" value="Genomic_DNA"/>
</dbReference>
<keyword evidence="4" id="KW-0677">Repeat</keyword>
<dbReference type="SUPFAM" id="SSF48371">
    <property type="entry name" value="ARM repeat"/>
    <property type="match status" value="1"/>
</dbReference>
<evidence type="ECO:0000259" key="7">
    <source>
        <dbReference type="PROSITE" id="PS51394"/>
    </source>
</evidence>
<dbReference type="InterPro" id="IPR001680">
    <property type="entry name" value="WD40_rpt"/>
</dbReference>
<dbReference type="InterPro" id="IPR013535">
    <property type="entry name" value="PUL_dom"/>
</dbReference>
<feature type="region of interest" description="Disordered" evidence="6">
    <location>
        <begin position="492"/>
        <end position="512"/>
    </location>
</feature>
<dbReference type="InterPro" id="IPR015155">
    <property type="entry name" value="PFU"/>
</dbReference>
<dbReference type="PROSITE" id="PS51396">
    <property type="entry name" value="PUL"/>
    <property type="match status" value="1"/>
</dbReference>
<dbReference type="InterPro" id="IPR038122">
    <property type="entry name" value="PFU_sf"/>
</dbReference>
<dbReference type="InterPro" id="IPR036322">
    <property type="entry name" value="WD40_repeat_dom_sf"/>
</dbReference>
<dbReference type="InterPro" id="IPR016024">
    <property type="entry name" value="ARM-type_fold"/>
</dbReference>
<organism evidence="9 10">
    <name type="scientific">Anaeramoeba flamelloides</name>
    <dbReference type="NCBI Taxonomy" id="1746091"/>
    <lineage>
        <taxon>Eukaryota</taxon>
        <taxon>Metamonada</taxon>
        <taxon>Anaeramoebidae</taxon>
        <taxon>Anaeramoeba</taxon>
    </lineage>
</organism>
<dbReference type="Pfam" id="PF08324">
    <property type="entry name" value="PUL"/>
    <property type="match status" value="1"/>
</dbReference>
<dbReference type="PROSITE" id="PS50294">
    <property type="entry name" value="WD_REPEATS_REGION"/>
    <property type="match status" value="1"/>
</dbReference>
<evidence type="ECO:0000256" key="6">
    <source>
        <dbReference type="SAM" id="MobiDB-lite"/>
    </source>
</evidence>
<dbReference type="Pfam" id="PF09070">
    <property type="entry name" value="PFU"/>
    <property type="match status" value="1"/>
</dbReference>
<dbReference type="PROSITE" id="PS50082">
    <property type="entry name" value="WD_REPEATS_2"/>
    <property type="match status" value="1"/>
</dbReference>
<evidence type="ECO:0000313" key="10">
    <source>
        <dbReference type="Proteomes" id="UP001150062"/>
    </source>
</evidence>
<proteinExistence type="predicted"/>
<name>A0ABQ8XNY4_9EUKA</name>
<dbReference type="Gene3D" id="2.130.10.10">
    <property type="entry name" value="YVTN repeat-like/Quinoprotein amine dehydrogenase"/>
    <property type="match status" value="1"/>
</dbReference>
<dbReference type="PROSITE" id="PS51394">
    <property type="entry name" value="PFU"/>
    <property type="match status" value="1"/>
</dbReference>
<gene>
    <name evidence="9" type="ORF">M0813_04125</name>
</gene>
<comment type="caution">
    <text evidence="9">The sequence shown here is derived from an EMBL/GenBank/DDBJ whole genome shotgun (WGS) entry which is preliminary data.</text>
</comment>
<keyword evidence="2" id="KW-0963">Cytoplasm</keyword>
<protein>
    <submittedName>
        <fullName evidence="9">Phospholipase a2-activating protein</fullName>
    </submittedName>
</protein>
<accession>A0ABQ8XNY4</accession>
<evidence type="ECO:0000259" key="8">
    <source>
        <dbReference type="PROSITE" id="PS51396"/>
    </source>
</evidence>
<dbReference type="SMART" id="SM00320">
    <property type="entry name" value="WD40"/>
    <property type="match status" value="2"/>
</dbReference>
<feature type="compositionally biased region" description="Low complexity" evidence="6">
    <location>
        <begin position="494"/>
        <end position="503"/>
    </location>
</feature>
<evidence type="ECO:0000256" key="1">
    <source>
        <dbReference type="ARBA" id="ARBA00004496"/>
    </source>
</evidence>
<feature type="domain" description="PUL" evidence="8">
    <location>
        <begin position="459"/>
        <end position="762"/>
    </location>
</feature>
<dbReference type="PANTHER" id="PTHR19849">
    <property type="entry name" value="PHOSPHOLIPASE A-2-ACTIVATING PROTEIN"/>
    <property type="match status" value="1"/>
</dbReference>
<evidence type="ECO:0000313" key="9">
    <source>
        <dbReference type="EMBL" id="KAJ6234322.1"/>
    </source>
</evidence>